<comment type="caution">
    <text evidence="2">The sequence shown here is derived from an EMBL/GenBank/DDBJ whole genome shotgun (WGS) entry which is preliminary data.</text>
</comment>
<dbReference type="AlphaFoldDB" id="A0A168A5W9"/>
<name>A0A168A5W9_9HYPO</name>
<feature type="compositionally biased region" description="Low complexity" evidence="1">
    <location>
        <begin position="85"/>
        <end position="103"/>
    </location>
</feature>
<evidence type="ECO:0000313" key="3">
    <source>
        <dbReference type="Proteomes" id="UP000076874"/>
    </source>
</evidence>
<proteinExistence type="predicted"/>
<feature type="compositionally biased region" description="Basic residues" evidence="1">
    <location>
        <begin position="109"/>
        <end position="119"/>
    </location>
</feature>
<gene>
    <name evidence="2" type="ORF">SPI_00483</name>
</gene>
<dbReference type="Proteomes" id="UP000076874">
    <property type="component" value="Unassembled WGS sequence"/>
</dbReference>
<dbReference type="OrthoDB" id="5226159at2759"/>
<keyword evidence="3" id="KW-1185">Reference proteome</keyword>
<evidence type="ECO:0000313" key="2">
    <source>
        <dbReference type="EMBL" id="OAA68288.1"/>
    </source>
</evidence>
<protein>
    <submittedName>
        <fullName evidence="2">Uncharacterized protein</fullName>
    </submittedName>
</protein>
<reference evidence="2 3" key="1">
    <citation type="journal article" date="2016" name="Genome Biol. Evol.">
        <title>Divergent and convergent evolution of fungal pathogenicity.</title>
        <authorList>
            <person name="Shang Y."/>
            <person name="Xiao G."/>
            <person name="Zheng P."/>
            <person name="Cen K."/>
            <person name="Zhan S."/>
            <person name="Wang C."/>
        </authorList>
    </citation>
    <scope>NUCLEOTIDE SEQUENCE [LARGE SCALE GENOMIC DNA]</scope>
    <source>
        <strain evidence="2 3">RCEF 264</strain>
    </source>
</reference>
<dbReference type="EMBL" id="AZHD01000001">
    <property type="protein sequence ID" value="OAA68288.1"/>
    <property type="molecule type" value="Genomic_DNA"/>
</dbReference>
<organism evidence="2 3">
    <name type="scientific">Niveomyces insectorum RCEF 264</name>
    <dbReference type="NCBI Taxonomy" id="1081102"/>
    <lineage>
        <taxon>Eukaryota</taxon>
        <taxon>Fungi</taxon>
        <taxon>Dikarya</taxon>
        <taxon>Ascomycota</taxon>
        <taxon>Pezizomycotina</taxon>
        <taxon>Sordariomycetes</taxon>
        <taxon>Hypocreomycetidae</taxon>
        <taxon>Hypocreales</taxon>
        <taxon>Cordycipitaceae</taxon>
        <taxon>Niveomyces</taxon>
    </lineage>
</organism>
<feature type="region of interest" description="Disordered" evidence="1">
    <location>
        <begin position="72"/>
        <end position="119"/>
    </location>
</feature>
<sequence length="228" mass="24702">MLSAQVCTSFKSYMSRLHRVLSIRRKKTKPRLVISAPFDFKKEDSLLVLPGVSNEELTLLREKAAASVVGSALSSPYPDSPPRGPFGRPQGRRSIISSSSSSINTTAPHRGRQPWQQRHRLTRSISTPLYPTVPKPSYQGCCRCCHSLHPGGSSATSSTVHVNKCSGGGGGSYSRSERASRRMSFYTHPSLVVLASTEPYAPSGLTCPSATSSPSSSTASFMFIRDHE</sequence>
<evidence type="ECO:0000256" key="1">
    <source>
        <dbReference type="SAM" id="MobiDB-lite"/>
    </source>
</evidence>
<accession>A0A168A5W9</accession>